<dbReference type="Gene3D" id="1.10.1660.10">
    <property type="match status" value="1"/>
</dbReference>
<dbReference type="GO" id="GO:0003677">
    <property type="term" value="F:DNA binding"/>
    <property type="evidence" value="ECO:0007669"/>
    <property type="project" value="InterPro"/>
</dbReference>
<evidence type="ECO:0000313" key="3">
    <source>
        <dbReference type="EMBL" id="GAP37249.1"/>
    </source>
</evidence>
<dbReference type="EMBL" id="BBYR01000044">
    <property type="protein sequence ID" value="GAP37249.1"/>
    <property type="molecule type" value="Genomic_DNA"/>
</dbReference>
<dbReference type="InterPro" id="IPR000551">
    <property type="entry name" value="MerR-type_HTH_dom"/>
</dbReference>
<evidence type="ECO:0000313" key="4">
    <source>
        <dbReference type="Proteomes" id="UP000037660"/>
    </source>
</evidence>
<dbReference type="SUPFAM" id="SSF46955">
    <property type="entry name" value="Putative DNA-binding domain"/>
    <property type="match status" value="1"/>
</dbReference>
<sequence>MPAPLPDDESATPRLRSAAAARLAGMPVATLRIWEQRYRAVQPATAPSGHRLYALQDLARLQLLRALTRQGHAIGSIATLDTATLQALADAAPAARPGDDAGRDADPARPDAAADATAAAAGAGPQAHGQATAGAPAPGRRARALRLAVVGASLAARLQRPAFGHPRAAITVHASLRAAARAAAAAGPDAAPELLVWETPQLRPDAPPELAAALRAFGRGRVAALYRHGSRGATLALRALGVVVAREPGDDEALGAWLAAVAAGLGPRPAPDMSPAPEAPPLPGPADDLPPRRYDDATLTTLAVRASAVSCECPRHVAELLLQLASFEAYSAGCRHRNADDAALHAALQQVAGRARVLFEDALEQVARHEGLPLA</sequence>
<dbReference type="Proteomes" id="UP000037660">
    <property type="component" value="Unassembled WGS sequence"/>
</dbReference>
<protein>
    <recommendedName>
        <fullName evidence="2">HTH merR-type domain-containing protein</fullName>
    </recommendedName>
</protein>
<dbReference type="InterPro" id="IPR009061">
    <property type="entry name" value="DNA-bd_dom_put_sf"/>
</dbReference>
<proteinExistence type="predicted"/>
<reference evidence="4" key="1">
    <citation type="submission" date="2015-07" db="EMBL/GenBank/DDBJ databases">
        <title>Discovery of a poly(ethylene terephthalate assimilation.</title>
        <authorList>
            <person name="Yoshida S."/>
            <person name="Hiraga K."/>
            <person name="Takehana T."/>
            <person name="Taniguchi I."/>
            <person name="Yamaji H."/>
            <person name="Maeda Y."/>
            <person name="Toyohara K."/>
            <person name="Miyamoto K."/>
            <person name="Kimura Y."/>
            <person name="Oda K."/>
        </authorList>
    </citation>
    <scope>NUCLEOTIDE SEQUENCE [LARGE SCALE GENOMIC DNA]</scope>
    <source>
        <strain evidence="4">NBRC 110686 / TISTR 2288 / 201-F6</strain>
    </source>
</reference>
<feature type="compositionally biased region" description="Basic and acidic residues" evidence="1">
    <location>
        <begin position="97"/>
        <end position="109"/>
    </location>
</feature>
<gene>
    <name evidence="3" type="ORF">ISF6_3104</name>
</gene>
<dbReference type="GO" id="GO:0006355">
    <property type="term" value="P:regulation of DNA-templated transcription"/>
    <property type="evidence" value="ECO:0007669"/>
    <property type="project" value="InterPro"/>
</dbReference>
<feature type="compositionally biased region" description="Pro residues" evidence="1">
    <location>
        <begin position="269"/>
        <end position="284"/>
    </location>
</feature>
<dbReference type="RefSeq" id="WP_054021194.1">
    <property type="nucleotide sequence ID" value="NZ_BBYR01000044.1"/>
</dbReference>
<evidence type="ECO:0000259" key="2">
    <source>
        <dbReference type="PROSITE" id="PS50937"/>
    </source>
</evidence>
<evidence type="ECO:0000256" key="1">
    <source>
        <dbReference type="SAM" id="MobiDB-lite"/>
    </source>
</evidence>
<name>A0A0K8P3W8_PISS1</name>
<feature type="region of interest" description="Disordered" evidence="1">
    <location>
        <begin position="269"/>
        <end position="289"/>
    </location>
</feature>
<comment type="caution">
    <text evidence="3">The sequence shown here is derived from an EMBL/GenBank/DDBJ whole genome shotgun (WGS) entry which is preliminary data.</text>
</comment>
<feature type="compositionally biased region" description="Low complexity" evidence="1">
    <location>
        <begin position="110"/>
        <end position="138"/>
    </location>
</feature>
<dbReference type="OrthoDB" id="9800334at2"/>
<dbReference type="SMART" id="SM00422">
    <property type="entry name" value="HTH_MERR"/>
    <property type="match status" value="1"/>
</dbReference>
<organism evidence="3 4">
    <name type="scientific">Piscinibacter sakaiensis</name>
    <name type="common">Ideonella sakaiensis</name>
    <dbReference type="NCBI Taxonomy" id="1547922"/>
    <lineage>
        <taxon>Bacteria</taxon>
        <taxon>Pseudomonadati</taxon>
        <taxon>Pseudomonadota</taxon>
        <taxon>Betaproteobacteria</taxon>
        <taxon>Burkholderiales</taxon>
        <taxon>Sphaerotilaceae</taxon>
        <taxon>Piscinibacter</taxon>
    </lineage>
</organism>
<feature type="region of interest" description="Disordered" evidence="1">
    <location>
        <begin position="91"/>
        <end position="138"/>
    </location>
</feature>
<dbReference type="Pfam" id="PF13411">
    <property type="entry name" value="MerR_1"/>
    <property type="match status" value="1"/>
</dbReference>
<dbReference type="AlphaFoldDB" id="A0A0K8P3W8"/>
<accession>A0A0K8P3W8</accession>
<reference evidence="3 4" key="2">
    <citation type="journal article" date="2016" name="Science">
        <title>A bacterium that degrades and assimilates poly(ethylene terephthalate).</title>
        <authorList>
            <person name="Yoshida S."/>
            <person name="Hiraga K."/>
            <person name="Takehana T."/>
            <person name="Taniguchi I."/>
            <person name="Yamaji H."/>
            <person name="Maeda Y."/>
            <person name="Toyohara K."/>
            <person name="Miyamoto K."/>
            <person name="Kimura Y."/>
            <person name="Oda K."/>
        </authorList>
    </citation>
    <scope>NUCLEOTIDE SEQUENCE [LARGE SCALE GENOMIC DNA]</scope>
    <source>
        <strain evidence="4">NBRC 110686 / TISTR 2288 / 201-F6</strain>
    </source>
</reference>
<keyword evidence="4" id="KW-1185">Reference proteome</keyword>
<dbReference type="STRING" id="1547922.ISF6_3104"/>
<feature type="domain" description="HTH merR-type" evidence="2">
    <location>
        <begin position="20"/>
        <end position="83"/>
    </location>
</feature>
<dbReference type="PROSITE" id="PS50937">
    <property type="entry name" value="HTH_MERR_2"/>
    <property type="match status" value="1"/>
</dbReference>